<evidence type="ECO:0000256" key="8">
    <source>
        <dbReference type="SAM" id="MobiDB-lite"/>
    </source>
</evidence>
<dbReference type="InterPro" id="IPR001296">
    <property type="entry name" value="Glyco_trans_1"/>
</dbReference>
<keyword evidence="7" id="KW-0934">Plastid</keyword>
<evidence type="ECO:0000256" key="5">
    <source>
        <dbReference type="ARBA" id="ARBA00022679"/>
    </source>
</evidence>
<evidence type="ECO:0000256" key="6">
    <source>
        <dbReference type="ARBA" id="ARBA00022922"/>
    </source>
</evidence>
<comment type="pathway">
    <text evidence="2 7">Glycan biosynthesis; starch biosynthesis.</text>
</comment>
<feature type="compositionally biased region" description="Basic and acidic residues" evidence="8">
    <location>
        <begin position="103"/>
        <end position="124"/>
    </location>
</feature>
<evidence type="ECO:0000256" key="1">
    <source>
        <dbReference type="ARBA" id="ARBA00001478"/>
    </source>
</evidence>
<evidence type="ECO:0000256" key="2">
    <source>
        <dbReference type="ARBA" id="ARBA00004727"/>
    </source>
</evidence>
<keyword evidence="4 7" id="KW-0328">Glycosyltransferase</keyword>
<name>A0A250X0M5_9CHLO</name>
<dbReference type="Pfam" id="PF00534">
    <property type="entry name" value="Glycos_transf_1"/>
    <property type="match status" value="1"/>
</dbReference>
<keyword evidence="7" id="KW-0035">Amyloplast</keyword>
<evidence type="ECO:0000256" key="3">
    <source>
        <dbReference type="ARBA" id="ARBA00010281"/>
    </source>
</evidence>
<dbReference type="GO" id="GO:0009011">
    <property type="term" value="F:alpha-1,4-glucan glucosyltransferase (ADP-glucose donor) activity"/>
    <property type="evidence" value="ECO:0007669"/>
    <property type="project" value="UniProtKB-EC"/>
</dbReference>
<dbReference type="InterPro" id="IPR011835">
    <property type="entry name" value="GS/SS"/>
</dbReference>
<feature type="domain" description="Starch synthase catalytic" evidence="10">
    <location>
        <begin position="171"/>
        <end position="414"/>
    </location>
</feature>
<dbReference type="AlphaFoldDB" id="A0A250X0M5"/>
<dbReference type="NCBIfam" id="TIGR02095">
    <property type="entry name" value="glgA"/>
    <property type="match status" value="1"/>
</dbReference>
<keyword evidence="12" id="KW-1185">Reference proteome</keyword>
<dbReference type="Pfam" id="PF08323">
    <property type="entry name" value="Glyco_transf_5"/>
    <property type="match status" value="1"/>
</dbReference>
<dbReference type="EMBL" id="BEGY01000018">
    <property type="protein sequence ID" value="GAX76631.1"/>
    <property type="molecule type" value="Genomic_DNA"/>
</dbReference>
<dbReference type="UniPathway" id="UPA00152"/>
<evidence type="ECO:0000259" key="9">
    <source>
        <dbReference type="Pfam" id="PF00534"/>
    </source>
</evidence>
<evidence type="ECO:0000256" key="7">
    <source>
        <dbReference type="RuleBase" id="RU361232"/>
    </source>
</evidence>
<comment type="catalytic activity">
    <reaction evidence="1">
        <text>[(1-&gt;4)-alpha-D-glucosyl](n) + ADP-alpha-D-glucose = [(1-&gt;4)-alpha-D-glucosyl](n+1) + ADP + H(+)</text>
        <dbReference type="Rhea" id="RHEA:18189"/>
        <dbReference type="Rhea" id="RHEA-COMP:9584"/>
        <dbReference type="Rhea" id="RHEA-COMP:9587"/>
        <dbReference type="ChEBI" id="CHEBI:15378"/>
        <dbReference type="ChEBI" id="CHEBI:15444"/>
        <dbReference type="ChEBI" id="CHEBI:57498"/>
        <dbReference type="ChEBI" id="CHEBI:456216"/>
        <dbReference type="EC" id="2.4.1.21"/>
    </reaction>
</comment>
<dbReference type="HAMAP" id="MF_00484">
    <property type="entry name" value="Glycogen_synth"/>
    <property type="match status" value="1"/>
</dbReference>
<gene>
    <name evidence="11" type="ORF">CEUSTIGMA_g4077.t1</name>
</gene>
<comment type="similarity">
    <text evidence="3 7">Belongs to the glycosyltransferase 1 family. Bacterial/plant glycogen synthase subfamily.</text>
</comment>
<feature type="region of interest" description="Disordered" evidence="8">
    <location>
        <begin position="103"/>
        <end position="166"/>
    </location>
</feature>
<dbReference type="EC" id="2.4.1.-" evidence="7"/>
<comment type="caution">
    <text evidence="11">The sequence shown here is derived from an EMBL/GenBank/DDBJ whole genome shotgun (WGS) entry which is preliminary data.</text>
</comment>
<keyword evidence="5" id="KW-0808">Transferase</keyword>
<dbReference type="GO" id="GO:0009507">
    <property type="term" value="C:chloroplast"/>
    <property type="evidence" value="ECO:0007669"/>
    <property type="project" value="UniProtKB-SubCell"/>
</dbReference>
<accession>A0A250X0M5</accession>
<evidence type="ECO:0000259" key="10">
    <source>
        <dbReference type="Pfam" id="PF08323"/>
    </source>
</evidence>
<proteinExistence type="inferred from homology"/>
<dbReference type="GO" id="GO:0004373">
    <property type="term" value="F:alpha-1,4-glucan glucosyltransferase (UDP-glucose donor) activity"/>
    <property type="evidence" value="ECO:0007669"/>
    <property type="project" value="InterPro"/>
</dbReference>
<organism evidence="11 12">
    <name type="scientific">Chlamydomonas eustigma</name>
    <dbReference type="NCBI Taxonomy" id="1157962"/>
    <lineage>
        <taxon>Eukaryota</taxon>
        <taxon>Viridiplantae</taxon>
        <taxon>Chlorophyta</taxon>
        <taxon>core chlorophytes</taxon>
        <taxon>Chlorophyceae</taxon>
        <taxon>CS clade</taxon>
        <taxon>Chlamydomonadales</taxon>
        <taxon>Chlamydomonadaceae</taxon>
        <taxon>Chlamydomonas</taxon>
    </lineage>
</organism>
<dbReference type="PANTHER" id="PTHR46083">
    <property type="match status" value="1"/>
</dbReference>
<dbReference type="SUPFAM" id="SSF53756">
    <property type="entry name" value="UDP-Glycosyltransferase/glycogen phosphorylase"/>
    <property type="match status" value="1"/>
</dbReference>
<comment type="subcellular location">
    <subcellularLocation>
        <location evidence="7">Plastid</location>
        <location evidence="7">Chloroplast</location>
    </subcellularLocation>
    <subcellularLocation>
        <location evidence="7">Plastid</location>
        <location evidence="7">Amyloplast</location>
    </subcellularLocation>
</comment>
<dbReference type="PANTHER" id="PTHR46083:SF1">
    <property type="entry name" value="GLYCOGEN SYNTHASE 2-RELATED"/>
    <property type="match status" value="1"/>
</dbReference>
<dbReference type="Gene3D" id="3.40.50.2000">
    <property type="entry name" value="Glycogen Phosphorylase B"/>
    <property type="match status" value="2"/>
</dbReference>
<sequence length="672" mass="75002">MVMSSAILLYGRQDYDGKFKIRFCNAMNMQRLDLRCMHYARVSPTASSVQLRTVKIVHRLVVAKAVRVENDVSFSATTDVQTLKDEIYRLQQENQLLRSELRALKPPEPTSPHKNERPHIRRETQGGVREGILWPTPNEPHFWDRAPRSSLGPSYDDAGQDPPEQDADPMHIVHITAEMAPIAKVGGLGDVVTGLSKSVAARGHRVSVIMPFYESLPKDQIIGLKHEMDLDVPKGYRFDGEMRIGSLRTSVFSGQISGVQTYLVRPADWNSCNIFRGGRIYGGSYNELEAYLYLCRSSLEYLKVSGQQPHILQLHDWHAAATALLYWECYHNQGLWRPRTMLTIHNMENTGECRQDEFAATGVFGEIFASSDKALDERTIGHNPERINLMKGGVVYSNAVTTVSPSYAKEVVQGGAAGWLRSLFAKPEVSEKFHGILNGIDFEEWDPATDSLLAANYTSYEPLGKELCKEYLQKGLGLNVDPKKPLVAVVSRLVPQKGIHLIKSAVHRTVQQGGQFVLLGSGHSDGIFKNMANNEFKDHPDCRLMVMYSERLAHMIYAAADIVLVPSMFEPCGLTQMIALRYGAVPVVRKTGGLADTIHDVDHSDPGLANGFSFEGSDDASLHSALDRALNMYKDKQEEWKELSLRNLKADMSWAGSAKSYVQVYKAIAALH</sequence>
<evidence type="ECO:0000313" key="11">
    <source>
        <dbReference type="EMBL" id="GAX76631.1"/>
    </source>
</evidence>
<reference evidence="11 12" key="1">
    <citation type="submission" date="2017-08" db="EMBL/GenBank/DDBJ databases">
        <title>Acidophilic green algal genome provides insights into adaptation to an acidic environment.</title>
        <authorList>
            <person name="Hirooka S."/>
            <person name="Hirose Y."/>
            <person name="Kanesaki Y."/>
            <person name="Higuchi S."/>
            <person name="Fujiwara T."/>
            <person name="Onuma R."/>
            <person name="Era A."/>
            <person name="Ohbayashi R."/>
            <person name="Uzuka A."/>
            <person name="Nozaki H."/>
            <person name="Yoshikawa H."/>
            <person name="Miyagishima S.Y."/>
        </authorList>
    </citation>
    <scope>NUCLEOTIDE SEQUENCE [LARGE SCALE GENOMIC DNA]</scope>
    <source>
        <strain evidence="11 12">NIES-2499</strain>
    </source>
</reference>
<dbReference type="OrthoDB" id="2018403at2759"/>
<keyword evidence="7" id="KW-0150">Chloroplast</keyword>
<dbReference type="InterPro" id="IPR013534">
    <property type="entry name" value="Starch_synth_cat_dom"/>
</dbReference>
<keyword evidence="6 7" id="KW-0750">Starch biosynthesis</keyword>
<protein>
    <recommendedName>
        <fullName evidence="7">Starch synthase, chloroplastic/amyloplastic</fullName>
        <ecNumber evidence="7">2.4.1.-</ecNumber>
    </recommendedName>
</protein>
<dbReference type="Proteomes" id="UP000232323">
    <property type="component" value="Unassembled WGS sequence"/>
</dbReference>
<dbReference type="STRING" id="1157962.A0A250X0M5"/>
<evidence type="ECO:0000313" key="12">
    <source>
        <dbReference type="Proteomes" id="UP000232323"/>
    </source>
</evidence>
<evidence type="ECO:0000256" key="4">
    <source>
        <dbReference type="ARBA" id="ARBA00022676"/>
    </source>
</evidence>
<feature type="domain" description="Glycosyl transferase family 1" evidence="9">
    <location>
        <begin position="479"/>
        <end position="642"/>
    </location>
</feature>
<dbReference type="GO" id="GO:0019252">
    <property type="term" value="P:starch biosynthetic process"/>
    <property type="evidence" value="ECO:0007669"/>
    <property type="project" value="UniProtKB-UniRule"/>
</dbReference>
<dbReference type="GO" id="GO:0009501">
    <property type="term" value="C:amyloplast"/>
    <property type="evidence" value="ECO:0007669"/>
    <property type="project" value="UniProtKB-SubCell"/>
</dbReference>
<dbReference type="CDD" id="cd03791">
    <property type="entry name" value="GT5_Glycogen_synthase_DULL1-like"/>
    <property type="match status" value="1"/>
</dbReference>